<dbReference type="Proteomes" id="UP001175261">
    <property type="component" value="Unassembled WGS sequence"/>
</dbReference>
<evidence type="ECO:0000313" key="2">
    <source>
        <dbReference type="EMBL" id="KAK0384846.1"/>
    </source>
</evidence>
<keyword evidence="3" id="KW-1185">Reference proteome</keyword>
<evidence type="ECO:0000256" key="1">
    <source>
        <dbReference type="SAM" id="MobiDB-lite"/>
    </source>
</evidence>
<dbReference type="EMBL" id="JAPDFR010000007">
    <property type="protein sequence ID" value="KAK0384846.1"/>
    <property type="molecule type" value="Genomic_DNA"/>
</dbReference>
<feature type="region of interest" description="Disordered" evidence="1">
    <location>
        <begin position="175"/>
        <end position="249"/>
    </location>
</feature>
<proteinExistence type="predicted"/>
<accession>A0AA39GCX2</accession>
<organism evidence="2 3">
    <name type="scientific">Sarocladium strictum</name>
    <name type="common">Black bundle disease fungus</name>
    <name type="synonym">Acremonium strictum</name>
    <dbReference type="NCBI Taxonomy" id="5046"/>
    <lineage>
        <taxon>Eukaryota</taxon>
        <taxon>Fungi</taxon>
        <taxon>Dikarya</taxon>
        <taxon>Ascomycota</taxon>
        <taxon>Pezizomycotina</taxon>
        <taxon>Sordariomycetes</taxon>
        <taxon>Hypocreomycetidae</taxon>
        <taxon>Hypocreales</taxon>
        <taxon>Sarocladiaceae</taxon>
        <taxon>Sarocladium</taxon>
    </lineage>
</organism>
<feature type="compositionally biased region" description="Low complexity" evidence="1">
    <location>
        <begin position="370"/>
        <end position="382"/>
    </location>
</feature>
<evidence type="ECO:0000313" key="3">
    <source>
        <dbReference type="Proteomes" id="UP001175261"/>
    </source>
</evidence>
<feature type="compositionally biased region" description="Low complexity" evidence="1">
    <location>
        <begin position="221"/>
        <end position="237"/>
    </location>
</feature>
<dbReference type="PANTHER" id="PTHR40625:SF1">
    <property type="entry name" value="AMP-ACTIVATED PROTEIN KINASE GLYCOGEN-BINDING DOMAIN-CONTAINING PROTEIN"/>
    <property type="match status" value="1"/>
</dbReference>
<comment type="caution">
    <text evidence="2">The sequence shown here is derived from an EMBL/GenBank/DDBJ whole genome shotgun (WGS) entry which is preliminary data.</text>
</comment>
<reference evidence="2" key="1">
    <citation type="submission" date="2022-10" db="EMBL/GenBank/DDBJ databases">
        <title>Determination and structural analysis of whole genome sequence of Sarocladium strictum F4-1.</title>
        <authorList>
            <person name="Hu L."/>
            <person name="Jiang Y."/>
        </authorList>
    </citation>
    <scope>NUCLEOTIDE SEQUENCE</scope>
    <source>
        <strain evidence="2">F4-1</strain>
    </source>
</reference>
<sequence length="488" mass="53856">MDPSTTLVAFLLQTNPTVHSVSLIGSWDNFTMPYAMERDVRRGQGHWKGCYSFRNMVCDENNISGSQSRRDGGLKMGHTYYYYYEVDGSQEIHDPAMPTTNACPYLPGQTVNTLNVPMERSLRQRSASLSSMRHTDFKTINPEAKFITPRRPPPVPSEAATTRITTAPSLIRKDFTSQRPSSPAPAWKRLFTRRGSALDGDRGRRTPVPETFEDYIERPVTSRSSSTSGRSRTSTLSEGTKSRELSPEALRRFLVEDDTCGPDSRMSDKPSLIIPEDITEEYEDDQNFASSATALSPDGQSLATVLSPPPFKRSWSADTAPLTVSNLSTLTLATARPDTASQRLADTSSQTSSVTLPKLDTSSSTPTCFLSSPSSLVSPTSPQSLRDMPSFLDDANDDVFSLYNGETYSAKAVRISSSPQHTLDAYRLPRTSVNLKFSIHSPDVFPDGEERDMPIEGSTLLDQPIDTGLDSFAQELRWIADTISARQA</sequence>
<dbReference type="AlphaFoldDB" id="A0AA39GCX2"/>
<name>A0AA39GCX2_SARSR</name>
<feature type="compositionally biased region" description="Basic and acidic residues" evidence="1">
    <location>
        <begin position="240"/>
        <end position="249"/>
    </location>
</feature>
<feature type="region of interest" description="Disordered" evidence="1">
    <location>
        <begin position="338"/>
        <end position="382"/>
    </location>
</feature>
<gene>
    <name evidence="2" type="ORF">NLU13_7324</name>
</gene>
<dbReference type="PANTHER" id="PTHR40625">
    <property type="entry name" value="GTP-BINDING PROTEIN ESDC-RELATED"/>
    <property type="match status" value="1"/>
</dbReference>
<protein>
    <submittedName>
        <fullName evidence="2">Uncharacterized protein</fullName>
    </submittedName>
</protein>
<feature type="compositionally biased region" description="Polar residues" evidence="1">
    <location>
        <begin position="339"/>
        <end position="369"/>
    </location>
</feature>